<accession>A0ABD2PAF2</accession>
<dbReference type="AlphaFoldDB" id="A0ABD2PAF2"/>
<sequence length="119" mass="13789">MEEKSNQRSHGVSDPWFKYVDSCRDSFTDISVREVIRNLFSYEHEVKACIIAPGFQDFTKHSEQSQEIVIIKTFDSLLYTEQLVVKCGSVLGWQFSRSMLEYVMGDSCTKREKAEGIDF</sequence>
<organism evidence="1 2">
    <name type="scientific">Cryptolaemus montrouzieri</name>
    <dbReference type="NCBI Taxonomy" id="559131"/>
    <lineage>
        <taxon>Eukaryota</taxon>
        <taxon>Metazoa</taxon>
        <taxon>Ecdysozoa</taxon>
        <taxon>Arthropoda</taxon>
        <taxon>Hexapoda</taxon>
        <taxon>Insecta</taxon>
        <taxon>Pterygota</taxon>
        <taxon>Neoptera</taxon>
        <taxon>Endopterygota</taxon>
        <taxon>Coleoptera</taxon>
        <taxon>Polyphaga</taxon>
        <taxon>Cucujiformia</taxon>
        <taxon>Coccinelloidea</taxon>
        <taxon>Coccinellidae</taxon>
        <taxon>Scymninae</taxon>
        <taxon>Scymnini</taxon>
        <taxon>Cryptolaemus</taxon>
    </lineage>
</organism>
<dbReference type="Proteomes" id="UP001516400">
    <property type="component" value="Unassembled WGS sequence"/>
</dbReference>
<name>A0ABD2PAF2_9CUCU</name>
<proteinExistence type="predicted"/>
<keyword evidence="2" id="KW-1185">Reference proteome</keyword>
<evidence type="ECO:0000313" key="2">
    <source>
        <dbReference type="Proteomes" id="UP001516400"/>
    </source>
</evidence>
<protein>
    <submittedName>
        <fullName evidence="1">Uncharacterized protein</fullName>
    </submittedName>
</protein>
<dbReference type="EMBL" id="JABFTP020000185">
    <property type="protein sequence ID" value="KAL3287924.1"/>
    <property type="molecule type" value="Genomic_DNA"/>
</dbReference>
<reference evidence="1 2" key="1">
    <citation type="journal article" date="2021" name="BMC Biol.">
        <title>Horizontally acquired antibacterial genes associated with adaptive radiation of ladybird beetles.</title>
        <authorList>
            <person name="Li H.S."/>
            <person name="Tang X.F."/>
            <person name="Huang Y.H."/>
            <person name="Xu Z.Y."/>
            <person name="Chen M.L."/>
            <person name="Du X.Y."/>
            <person name="Qiu B.Y."/>
            <person name="Chen P.T."/>
            <person name="Zhang W."/>
            <person name="Slipinski A."/>
            <person name="Escalona H.E."/>
            <person name="Waterhouse R.M."/>
            <person name="Zwick A."/>
            <person name="Pang H."/>
        </authorList>
    </citation>
    <scope>NUCLEOTIDE SEQUENCE [LARGE SCALE GENOMIC DNA]</scope>
    <source>
        <strain evidence="1">SYSU2018</strain>
    </source>
</reference>
<evidence type="ECO:0000313" key="1">
    <source>
        <dbReference type="EMBL" id="KAL3287924.1"/>
    </source>
</evidence>
<comment type="caution">
    <text evidence="1">The sequence shown here is derived from an EMBL/GenBank/DDBJ whole genome shotgun (WGS) entry which is preliminary data.</text>
</comment>
<gene>
    <name evidence="1" type="ORF">HHI36_002380</name>
</gene>
<feature type="non-terminal residue" evidence="1">
    <location>
        <position position="119"/>
    </location>
</feature>